<gene>
    <name evidence="3" type="ORF">QRX50_37710</name>
</gene>
<accession>A0A9Y2IEW0</accession>
<dbReference type="PANTHER" id="PTHR30006:SF24">
    <property type="entry name" value="SLL0237 PROTEIN"/>
    <property type="match status" value="1"/>
</dbReference>
<dbReference type="Proteomes" id="UP001236014">
    <property type="component" value="Chromosome"/>
</dbReference>
<dbReference type="PROSITE" id="PS51257">
    <property type="entry name" value="PROKAR_LIPOPROTEIN"/>
    <property type="match status" value="1"/>
</dbReference>
<evidence type="ECO:0000256" key="2">
    <source>
        <dbReference type="SAM" id="SignalP"/>
    </source>
</evidence>
<feature type="chain" id="PRO_5040835402" evidence="2">
    <location>
        <begin position="32"/>
        <end position="363"/>
    </location>
</feature>
<proteinExistence type="predicted"/>
<keyword evidence="1 2" id="KW-0732">Signal</keyword>
<dbReference type="InterPro" id="IPR006059">
    <property type="entry name" value="SBP"/>
</dbReference>
<dbReference type="EMBL" id="CP127294">
    <property type="protein sequence ID" value="WIX77098.1"/>
    <property type="molecule type" value="Genomic_DNA"/>
</dbReference>
<keyword evidence="4" id="KW-1185">Reference proteome</keyword>
<dbReference type="SUPFAM" id="SSF53850">
    <property type="entry name" value="Periplasmic binding protein-like II"/>
    <property type="match status" value="1"/>
</dbReference>
<dbReference type="RefSeq" id="WP_285967840.1">
    <property type="nucleotide sequence ID" value="NZ_CP127294.1"/>
</dbReference>
<feature type="signal peptide" evidence="2">
    <location>
        <begin position="1"/>
        <end position="31"/>
    </location>
</feature>
<evidence type="ECO:0000313" key="3">
    <source>
        <dbReference type="EMBL" id="WIX77098.1"/>
    </source>
</evidence>
<dbReference type="PANTHER" id="PTHR30006">
    <property type="entry name" value="THIAMINE-BINDING PERIPLASMIC PROTEIN-RELATED"/>
    <property type="match status" value="1"/>
</dbReference>
<evidence type="ECO:0000256" key="1">
    <source>
        <dbReference type="ARBA" id="ARBA00022729"/>
    </source>
</evidence>
<reference evidence="3 4" key="1">
    <citation type="submission" date="2023-06" db="EMBL/GenBank/DDBJ databases">
        <authorList>
            <person name="Oyuntsetseg B."/>
            <person name="Kim S.B."/>
        </authorList>
    </citation>
    <scope>NUCLEOTIDE SEQUENCE [LARGE SCALE GENOMIC DNA]</scope>
    <source>
        <strain evidence="3 4">2-15</strain>
    </source>
</reference>
<dbReference type="AlphaFoldDB" id="A0A9Y2IEW0"/>
<sequence>MHKRRSTRRTVSAVLAGGLALTMAAACGSGAASSSDAAQTTADQRNPQQLAEVAAREGEVVWYTTFADADVAPIIASFNKIYPKVKVNALRLSADKIPPRVITEQRGGKYNADVVSGDSPQIAQLLQAGALQPYKPVDAAPLPAGLSLPDGYQGVVYAVTTVLSWNPQVLSQKGLTAPKSWEDLTKPQWRGQFSIDPGAVNWYDSMITAMGHDKALALLKGLGDNAPVFVESHTQSLTNVQAGEPLAAATAYGYKASSLKKKTPNTLDFVNGTPLPASLNLIDVVKNSPHPNAARLFDDWMVSKAGQQEIVDVTNHTSVRPDVTNDTNVWDEVKWPAAWGHPNLSQADYNNELAEMKSALKAP</sequence>
<organism evidence="3 4">
    <name type="scientific">Amycolatopsis carbonis</name>
    <dbReference type="NCBI Taxonomy" id="715471"/>
    <lineage>
        <taxon>Bacteria</taxon>
        <taxon>Bacillati</taxon>
        <taxon>Actinomycetota</taxon>
        <taxon>Actinomycetes</taxon>
        <taxon>Pseudonocardiales</taxon>
        <taxon>Pseudonocardiaceae</taxon>
        <taxon>Amycolatopsis</taxon>
    </lineage>
</organism>
<evidence type="ECO:0000313" key="4">
    <source>
        <dbReference type="Proteomes" id="UP001236014"/>
    </source>
</evidence>
<dbReference type="KEGG" id="acab:QRX50_37710"/>
<dbReference type="Gene3D" id="3.40.190.10">
    <property type="entry name" value="Periplasmic binding protein-like II"/>
    <property type="match status" value="2"/>
</dbReference>
<protein>
    <submittedName>
        <fullName evidence="3">Extracellular solute-binding protein</fullName>
    </submittedName>
</protein>
<dbReference type="Pfam" id="PF13416">
    <property type="entry name" value="SBP_bac_8"/>
    <property type="match status" value="1"/>
</dbReference>
<name>A0A9Y2IEW0_9PSEU</name>